<keyword evidence="4" id="KW-0418">Kinase</keyword>
<evidence type="ECO:0000256" key="5">
    <source>
        <dbReference type="ARBA" id="ARBA00022840"/>
    </source>
</evidence>
<accession>A0AAV5T7B0</accession>
<feature type="non-terminal residue" evidence="8">
    <location>
        <position position="1"/>
    </location>
</feature>
<sequence>PYPDPFQYSGDGPVQLPNGSVLGRCWKIINKLGEGGCGAIYLVESTVDQKKAALKAESNFVEGGSVLKLEVEVRIKLRGKKHVAELIHAGRKDSIQYIVMSLLGESLCDVLRGCGNIVSCSTQLRLGVHVLHALKQIHDVLFVHRDIKPANLALGKKDGGTDPNFIYCLDFGLGRSFVKEEKGAKSMRKPRRSALFRGTTRYCSIAAHLKHDQSRVDDLWSLIYVLVELRGRLPWCNIS</sequence>
<dbReference type="SMART" id="SM00220">
    <property type="entry name" value="S_TKc"/>
    <property type="match status" value="1"/>
</dbReference>
<protein>
    <recommendedName>
        <fullName evidence="7">Protein kinase domain-containing protein</fullName>
    </recommendedName>
</protein>
<evidence type="ECO:0000256" key="6">
    <source>
        <dbReference type="ARBA" id="ARBA00061588"/>
    </source>
</evidence>
<proteinExistence type="inferred from homology"/>
<dbReference type="Gene3D" id="1.10.510.10">
    <property type="entry name" value="Transferase(Phosphotransferase) domain 1"/>
    <property type="match status" value="1"/>
</dbReference>
<dbReference type="AlphaFoldDB" id="A0AAV5T7B0"/>
<keyword evidence="3" id="KW-0547">Nucleotide-binding</keyword>
<dbReference type="GO" id="GO:0015630">
    <property type="term" value="C:microtubule cytoskeleton"/>
    <property type="evidence" value="ECO:0007669"/>
    <property type="project" value="UniProtKB-ARBA"/>
</dbReference>
<comment type="caution">
    <text evidence="8">The sequence shown here is derived from an EMBL/GenBank/DDBJ whole genome shotgun (WGS) entry which is preliminary data.</text>
</comment>
<evidence type="ECO:0000313" key="8">
    <source>
        <dbReference type="EMBL" id="GMS90038.1"/>
    </source>
</evidence>
<evidence type="ECO:0000256" key="1">
    <source>
        <dbReference type="ARBA" id="ARBA00022527"/>
    </source>
</evidence>
<evidence type="ECO:0000313" key="9">
    <source>
        <dbReference type="Proteomes" id="UP001432027"/>
    </source>
</evidence>
<dbReference type="InterPro" id="IPR000719">
    <property type="entry name" value="Prot_kinase_dom"/>
</dbReference>
<evidence type="ECO:0000256" key="3">
    <source>
        <dbReference type="ARBA" id="ARBA00022741"/>
    </source>
</evidence>
<dbReference type="EMBL" id="BTSX01000003">
    <property type="protein sequence ID" value="GMS90038.1"/>
    <property type="molecule type" value="Genomic_DNA"/>
</dbReference>
<dbReference type="GO" id="GO:0005524">
    <property type="term" value="F:ATP binding"/>
    <property type="evidence" value="ECO:0007669"/>
    <property type="project" value="UniProtKB-KW"/>
</dbReference>
<gene>
    <name evidence="8" type="ORF">PENTCL1PPCAC_12213</name>
</gene>
<comment type="similarity">
    <text evidence="6">Belongs to the protein kinase superfamily. CK1 Ser/Thr protein kinase family.</text>
</comment>
<evidence type="ECO:0000259" key="7">
    <source>
        <dbReference type="PROSITE" id="PS50011"/>
    </source>
</evidence>
<dbReference type="GO" id="GO:0004674">
    <property type="term" value="F:protein serine/threonine kinase activity"/>
    <property type="evidence" value="ECO:0007669"/>
    <property type="project" value="UniProtKB-KW"/>
</dbReference>
<dbReference type="PROSITE" id="PS50011">
    <property type="entry name" value="PROTEIN_KINASE_DOM"/>
    <property type="match status" value="1"/>
</dbReference>
<organism evidence="8 9">
    <name type="scientific">Pristionchus entomophagus</name>
    <dbReference type="NCBI Taxonomy" id="358040"/>
    <lineage>
        <taxon>Eukaryota</taxon>
        <taxon>Metazoa</taxon>
        <taxon>Ecdysozoa</taxon>
        <taxon>Nematoda</taxon>
        <taxon>Chromadorea</taxon>
        <taxon>Rhabditida</taxon>
        <taxon>Rhabditina</taxon>
        <taxon>Diplogasteromorpha</taxon>
        <taxon>Diplogasteroidea</taxon>
        <taxon>Neodiplogasteridae</taxon>
        <taxon>Pristionchus</taxon>
    </lineage>
</organism>
<keyword evidence="9" id="KW-1185">Reference proteome</keyword>
<reference evidence="8" key="1">
    <citation type="submission" date="2023-10" db="EMBL/GenBank/DDBJ databases">
        <title>Genome assembly of Pristionchus species.</title>
        <authorList>
            <person name="Yoshida K."/>
            <person name="Sommer R.J."/>
        </authorList>
    </citation>
    <scope>NUCLEOTIDE SEQUENCE</scope>
    <source>
        <strain evidence="8">RS0144</strain>
    </source>
</reference>
<name>A0AAV5T7B0_9BILA</name>
<dbReference type="PANTHER" id="PTHR11909">
    <property type="entry name" value="CASEIN KINASE-RELATED"/>
    <property type="match status" value="1"/>
</dbReference>
<keyword evidence="1" id="KW-0723">Serine/threonine-protein kinase</keyword>
<dbReference type="Proteomes" id="UP001432027">
    <property type="component" value="Unassembled WGS sequence"/>
</dbReference>
<feature type="non-terminal residue" evidence="8">
    <location>
        <position position="239"/>
    </location>
</feature>
<dbReference type="Pfam" id="PF00069">
    <property type="entry name" value="Pkinase"/>
    <property type="match status" value="1"/>
</dbReference>
<evidence type="ECO:0000256" key="2">
    <source>
        <dbReference type="ARBA" id="ARBA00022679"/>
    </source>
</evidence>
<evidence type="ECO:0000256" key="4">
    <source>
        <dbReference type="ARBA" id="ARBA00022777"/>
    </source>
</evidence>
<feature type="domain" description="Protein kinase" evidence="7">
    <location>
        <begin position="26"/>
        <end position="239"/>
    </location>
</feature>
<keyword evidence="2" id="KW-0808">Transferase</keyword>
<dbReference type="SUPFAM" id="SSF56112">
    <property type="entry name" value="Protein kinase-like (PK-like)"/>
    <property type="match status" value="1"/>
</dbReference>
<keyword evidence="5" id="KW-0067">ATP-binding</keyword>
<dbReference type="InterPro" id="IPR011009">
    <property type="entry name" value="Kinase-like_dom_sf"/>
</dbReference>
<dbReference type="FunFam" id="3.30.200.20:FF:000358">
    <property type="entry name" value="Tau tubulin kinase 2b"/>
    <property type="match status" value="1"/>
</dbReference>
<dbReference type="InterPro" id="IPR050235">
    <property type="entry name" value="CK1_Ser-Thr_kinase"/>
</dbReference>